<dbReference type="InterPro" id="IPR000683">
    <property type="entry name" value="Gfo/Idh/MocA-like_OxRdtase_N"/>
</dbReference>
<comment type="caution">
    <text evidence="8">The sequence shown here is derived from an EMBL/GenBank/DDBJ whole genome shotgun (WGS) entry which is preliminary data.</text>
</comment>
<dbReference type="SUPFAM" id="SSF51735">
    <property type="entry name" value="NAD(P)-binding Rossmann-fold domains"/>
    <property type="match status" value="1"/>
</dbReference>
<evidence type="ECO:0000256" key="5">
    <source>
        <dbReference type="ARBA" id="ARBA00049233"/>
    </source>
</evidence>
<evidence type="ECO:0000256" key="2">
    <source>
        <dbReference type="ARBA" id="ARBA00023002"/>
    </source>
</evidence>
<dbReference type="EMBL" id="JAAAIM010000888">
    <property type="protein sequence ID" value="KAG0283549.1"/>
    <property type="molecule type" value="Genomic_DNA"/>
</dbReference>
<gene>
    <name evidence="8" type="ORF">BGZ96_012055</name>
</gene>
<dbReference type="InterPro" id="IPR023282">
    <property type="entry name" value="HMG_CoA_Rdtase_N"/>
</dbReference>
<proteinExistence type="inferred from homology"/>
<dbReference type="Gene3D" id="1.10.3270.10">
    <property type="entry name" value="HMGR, N-terminal domain"/>
    <property type="match status" value="1"/>
</dbReference>
<protein>
    <recommendedName>
        <fullName evidence="3">D-xylose 1-dehydrogenase (NADP(+), D-xylono-1,5-lactone-forming)</fullName>
        <ecNumber evidence="3">1.1.1.179</ecNumber>
    </recommendedName>
    <alternativeName>
        <fullName evidence="4">D-xylose-NADP dehydrogenase</fullName>
    </alternativeName>
</protein>
<dbReference type="SUPFAM" id="SSF55347">
    <property type="entry name" value="Glyceraldehyde-3-phosphate dehydrogenase-like, C-terminal domain"/>
    <property type="match status" value="1"/>
</dbReference>
<dbReference type="Proteomes" id="UP001194696">
    <property type="component" value="Unassembled WGS sequence"/>
</dbReference>
<sequence length="265" mass="29792">LQAGKHVLLEKPATSNEEQSKELTALAQSKNLVLLEAFHYRFHPASIRFRELVQSHLAEGHAIKKIESVMSFPTIFGKDDIRFNYKLGGGIVMDSGCYTINGIRYFSGLEVETVESATPKIISENVDGRMEATLKLKGSEAEVKLIASLTNPWISIQTYKEIMPRFTMETDAKIFTFGNFLLPGLYHYITEKDKATGKTKNHPKKYDEGFSTYKYQLEAFVQAVKSGNNKDVINSIPGWVPAEDTIANMRVVDAVYKQAGMLIRE</sequence>
<evidence type="ECO:0000313" key="8">
    <source>
        <dbReference type="EMBL" id="KAG0283549.1"/>
    </source>
</evidence>
<evidence type="ECO:0000259" key="6">
    <source>
        <dbReference type="Pfam" id="PF01408"/>
    </source>
</evidence>
<organism evidence="8 9">
    <name type="scientific">Linnemannia gamsii</name>
    <dbReference type="NCBI Taxonomy" id="64522"/>
    <lineage>
        <taxon>Eukaryota</taxon>
        <taxon>Fungi</taxon>
        <taxon>Fungi incertae sedis</taxon>
        <taxon>Mucoromycota</taxon>
        <taxon>Mortierellomycotina</taxon>
        <taxon>Mortierellomycetes</taxon>
        <taxon>Mortierellales</taxon>
        <taxon>Mortierellaceae</taxon>
        <taxon>Linnemannia</taxon>
    </lineage>
</organism>
<comment type="similarity">
    <text evidence="1">Belongs to the Gfo/Idh/MocA family.</text>
</comment>
<keyword evidence="9" id="KW-1185">Reference proteome</keyword>
<comment type="catalytic activity">
    <reaction evidence="5">
        <text>D-xylose + NADP(+) = D-xylono-1,5-lactone + NADPH + H(+)</text>
        <dbReference type="Rhea" id="RHEA:22000"/>
        <dbReference type="ChEBI" id="CHEBI:15378"/>
        <dbReference type="ChEBI" id="CHEBI:15867"/>
        <dbReference type="ChEBI" id="CHEBI:53455"/>
        <dbReference type="ChEBI" id="CHEBI:57783"/>
        <dbReference type="ChEBI" id="CHEBI:58349"/>
        <dbReference type="EC" id="1.1.1.179"/>
    </reaction>
</comment>
<evidence type="ECO:0000256" key="1">
    <source>
        <dbReference type="ARBA" id="ARBA00010928"/>
    </source>
</evidence>
<dbReference type="InterPro" id="IPR036291">
    <property type="entry name" value="NAD(P)-bd_dom_sf"/>
</dbReference>
<dbReference type="Gene3D" id="3.30.360.10">
    <property type="entry name" value="Dihydrodipicolinate Reductase, domain 2"/>
    <property type="match status" value="1"/>
</dbReference>
<accession>A0ABQ7JR75</accession>
<name>A0ABQ7JR75_9FUNG</name>
<keyword evidence="2" id="KW-0560">Oxidoreductase</keyword>
<dbReference type="InterPro" id="IPR055170">
    <property type="entry name" value="GFO_IDH_MocA-like_dom"/>
</dbReference>
<dbReference type="Pfam" id="PF22725">
    <property type="entry name" value="GFO_IDH_MocA_C3"/>
    <property type="match status" value="1"/>
</dbReference>
<feature type="domain" description="Gfo/Idh/MocA-like oxidoreductase N-terminal" evidence="6">
    <location>
        <begin position="1"/>
        <end position="35"/>
    </location>
</feature>
<dbReference type="Pfam" id="PF01408">
    <property type="entry name" value="GFO_IDH_MocA"/>
    <property type="match status" value="1"/>
</dbReference>
<evidence type="ECO:0000313" key="9">
    <source>
        <dbReference type="Proteomes" id="UP001194696"/>
    </source>
</evidence>
<feature type="domain" description="GFO/IDH/MocA-like oxidoreductase" evidence="7">
    <location>
        <begin position="64"/>
        <end position="142"/>
    </location>
</feature>
<evidence type="ECO:0000256" key="3">
    <source>
        <dbReference type="ARBA" id="ARBA00038984"/>
    </source>
</evidence>
<reference evidence="8 9" key="1">
    <citation type="journal article" date="2020" name="Fungal Divers.">
        <title>Resolving the Mortierellaceae phylogeny through synthesis of multi-gene phylogenetics and phylogenomics.</title>
        <authorList>
            <person name="Vandepol N."/>
            <person name="Liber J."/>
            <person name="Desiro A."/>
            <person name="Na H."/>
            <person name="Kennedy M."/>
            <person name="Barry K."/>
            <person name="Grigoriev I.V."/>
            <person name="Miller A.N."/>
            <person name="O'Donnell K."/>
            <person name="Stajich J.E."/>
            <person name="Bonito G."/>
        </authorList>
    </citation>
    <scope>NUCLEOTIDE SEQUENCE [LARGE SCALE GENOMIC DNA]</scope>
    <source>
        <strain evidence="8 9">AD045</strain>
    </source>
</reference>
<evidence type="ECO:0000256" key="4">
    <source>
        <dbReference type="ARBA" id="ARBA00042988"/>
    </source>
</evidence>
<feature type="non-terminal residue" evidence="8">
    <location>
        <position position="1"/>
    </location>
</feature>
<dbReference type="InterPro" id="IPR050984">
    <property type="entry name" value="Gfo/Idh/MocA_domain"/>
</dbReference>
<dbReference type="EC" id="1.1.1.179" evidence="3"/>
<dbReference type="PANTHER" id="PTHR22604">
    <property type="entry name" value="OXIDOREDUCTASES"/>
    <property type="match status" value="1"/>
</dbReference>
<dbReference type="PANTHER" id="PTHR22604:SF105">
    <property type="entry name" value="TRANS-1,2-DIHYDROBENZENE-1,2-DIOL DEHYDROGENASE"/>
    <property type="match status" value="1"/>
</dbReference>
<evidence type="ECO:0000259" key="7">
    <source>
        <dbReference type="Pfam" id="PF22725"/>
    </source>
</evidence>